<accession>A0ABQ4T5G0</accession>
<protein>
    <recommendedName>
        <fullName evidence="2">TadE-like domain-containing protein</fullName>
    </recommendedName>
</protein>
<reference evidence="3" key="2">
    <citation type="submission" date="2021-08" db="EMBL/GenBank/DDBJ databases">
        <authorList>
            <person name="Tani A."/>
            <person name="Ola A."/>
            <person name="Ogura Y."/>
            <person name="Katsura K."/>
            <person name="Hayashi T."/>
        </authorList>
    </citation>
    <scope>NUCLEOTIDE SEQUENCE</scope>
    <source>
        <strain evidence="3">NBRC 15689</strain>
    </source>
</reference>
<evidence type="ECO:0000313" key="4">
    <source>
        <dbReference type="Proteomes" id="UP001055156"/>
    </source>
</evidence>
<evidence type="ECO:0000256" key="1">
    <source>
        <dbReference type="SAM" id="Phobius"/>
    </source>
</evidence>
<keyword evidence="1" id="KW-0472">Membrane</keyword>
<reference evidence="3" key="1">
    <citation type="journal article" date="2021" name="Front. Microbiol.">
        <title>Comprehensive Comparative Genomics and Phenotyping of Methylobacterium Species.</title>
        <authorList>
            <person name="Alessa O."/>
            <person name="Ogura Y."/>
            <person name="Fujitani Y."/>
            <person name="Takami H."/>
            <person name="Hayashi T."/>
            <person name="Sahin N."/>
            <person name="Tani A."/>
        </authorList>
    </citation>
    <scope>NUCLEOTIDE SEQUENCE</scope>
    <source>
        <strain evidence="3">NBRC 15689</strain>
    </source>
</reference>
<name>A0ABQ4T5G0_METOR</name>
<organism evidence="3 4">
    <name type="scientific">Methylobacterium organophilum</name>
    <dbReference type="NCBI Taxonomy" id="410"/>
    <lineage>
        <taxon>Bacteria</taxon>
        <taxon>Pseudomonadati</taxon>
        <taxon>Pseudomonadota</taxon>
        <taxon>Alphaproteobacteria</taxon>
        <taxon>Hyphomicrobiales</taxon>
        <taxon>Methylobacteriaceae</taxon>
        <taxon>Methylobacterium</taxon>
    </lineage>
</organism>
<evidence type="ECO:0000313" key="3">
    <source>
        <dbReference type="EMBL" id="GJE25774.1"/>
    </source>
</evidence>
<keyword evidence="1" id="KW-0812">Transmembrane</keyword>
<dbReference type="Pfam" id="PF07811">
    <property type="entry name" value="TadE"/>
    <property type="match status" value="1"/>
</dbReference>
<sequence length="212" mass="22151">MAKRSPRLPLPRFLRASEGGSVVEFGLVLPVMALILMATVEFAHAIDNYRKVTLLARTVSDLTAQGGASDPMDTSTMTDILASSKLVLTPFDSSRARIVVSALGVYPTTLSLKPYVCSSIASNATARAAKAVASDLTVPQGFQTAGMRYLLTEVTMPYKASIGTSLINYLTGGTGYTFAVSLPWPARGGATYNGTATEVTLPGGAPCPLTAP</sequence>
<feature type="domain" description="TadE-like" evidence="2">
    <location>
        <begin position="19"/>
        <end position="58"/>
    </location>
</feature>
<feature type="transmembrane region" description="Helical" evidence="1">
    <location>
        <begin position="21"/>
        <end position="40"/>
    </location>
</feature>
<proteinExistence type="predicted"/>
<dbReference type="RefSeq" id="WP_238309744.1">
    <property type="nucleotide sequence ID" value="NZ_BPQV01000002.1"/>
</dbReference>
<comment type="caution">
    <text evidence="3">The sequence shown here is derived from an EMBL/GenBank/DDBJ whole genome shotgun (WGS) entry which is preliminary data.</text>
</comment>
<keyword evidence="4" id="KW-1185">Reference proteome</keyword>
<dbReference type="Proteomes" id="UP001055156">
    <property type="component" value="Unassembled WGS sequence"/>
</dbReference>
<dbReference type="EMBL" id="BPQV01000002">
    <property type="protein sequence ID" value="GJE25774.1"/>
    <property type="molecule type" value="Genomic_DNA"/>
</dbReference>
<evidence type="ECO:0000259" key="2">
    <source>
        <dbReference type="Pfam" id="PF07811"/>
    </source>
</evidence>
<keyword evidence="1" id="KW-1133">Transmembrane helix</keyword>
<dbReference type="InterPro" id="IPR012495">
    <property type="entry name" value="TadE-like_dom"/>
</dbReference>
<gene>
    <name evidence="3" type="ORF">LKMONMHP_0614</name>
</gene>